<keyword evidence="5" id="KW-0326">Glycosidase</keyword>
<accession>A0A9P6MZC9</accession>
<dbReference type="InterPro" id="IPR041625">
    <property type="entry name" value="Beta-mannosidase_Ig"/>
</dbReference>
<evidence type="ECO:0000256" key="4">
    <source>
        <dbReference type="ARBA" id="ARBA00023180"/>
    </source>
</evidence>
<gene>
    <name evidence="8" type="ORF">BGZ80_007112</name>
</gene>
<sequence length="738" mass="84193">MSNDLKIKSEAAGVIRLHGEWHLSSLDKSVQTIASVPGSTNNQFRRYMFDVSTTLRAGSNLLRIQFESAVSYADAKAKEYPYYVPDMFNMSSAQYGFPCRNFIRKEQVSVEVSSVKIQRLSTVFKFDGGLPTSESTFSVNAGESTFNHSIFLKKSQVKLWWPRNYGQSTTYTVEVTLVNESGSKVASHVFQCGFRTCELIQDTLVQGKPGSAFKFRVNGMDIFAKGSNWIPGHVFDKQMTTEKKRFACALYPTNKEFLDNVKLEVSDQVRRLMIHPCIVLWSGNNENQEFMVKGWDEATVRNPYIFAVDYYKLYVETIMSTLQTLDTSRSFISTSPSAGLISTTPYTERYVLRDDERGLYGDVHFYDYKHNGLHVEYYPNSRFVSEYGAQSMCSYSSWKTISSTDDWHPLSKLSVHRNHHGNGQREMLEQIEYQFQLPNNLSKYYHSDPESLSNVPVQQRGNLFDVFCYLTQCVQARSITAQTEHYGQASNMEASRWKPLHYYMKHSFADILVSGYQPAGSRTFNVHISNDRYAAIEGFMIVRSYKIDDNQFETGSSIPFSVDGHSSKYISQVKSDLLGDGSGDNSPRLLFATATVVTGDRLALMNSQWREDHLPGATESLSHSDHGIVWLEWSESKMEGYFEENAFWLLPQEPKRVIYYGWDNDLTITPSQTDAMDWSMTRLPGFILTQLVMDVRGQGLQQPRMPEDSEGPQLMDIADAKAYLTATNYPTYDYKHAP</sequence>
<comment type="catalytic activity">
    <reaction evidence="1">
        <text>Hydrolysis of terminal, non-reducing beta-D-mannose residues in beta-D-mannosides.</text>
        <dbReference type="EC" id="3.2.1.25"/>
    </reaction>
</comment>
<dbReference type="Proteomes" id="UP000703661">
    <property type="component" value="Unassembled WGS sequence"/>
</dbReference>
<dbReference type="InterPro" id="IPR017853">
    <property type="entry name" value="GH"/>
</dbReference>
<dbReference type="PANTHER" id="PTHR43730:SF1">
    <property type="entry name" value="BETA-MANNOSIDASE"/>
    <property type="match status" value="1"/>
</dbReference>
<dbReference type="EMBL" id="JAAAID010000359">
    <property type="protein sequence ID" value="KAG0018478.1"/>
    <property type="molecule type" value="Genomic_DNA"/>
</dbReference>
<dbReference type="InterPro" id="IPR050887">
    <property type="entry name" value="Beta-mannosidase_GH2"/>
</dbReference>
<dbReference type="SUPFAM" id="SSF49785">
    <property type="entry name" value="Galactose-binding domain-like"/>
    <property type="match status" value="1"/>
</dbReference>
<keyword evidence="3" id="KW-0378">Hydrolase</keyword>
<evidence type="ECO:0000256" key="3">
    <source>
        <dbReference type="ARBA" id="ARBA00022801"/>
    </source>
</evidence>
<dbReference type="GO" id="GO:0006516">
    <property type="term" value="P:glycoprotein catabolic process"/>
    <property type="evidence" value="ECO:0007669"/>
    <property type="project" value="TreeGrafter"/>
</dbReference>
<dbReference type="InterPro" id="IPR008979">
    <property type="entry name" value="Galactose-bd-like_sf"/>
</dbReference>
<dbReference type="SUPFAM" id="SSF49303">
    <property type="entry name" value="beta-Galactosidase/glucuronidase domain"/>
    <property type="match status" value="1"/>
</dbReference>
<dbReference type="GO" id="GO:0004567">
    <property type="term" value="F:beta-mannosidase activity"/>
    <property type="evidence" value="ECO:0007669"/>
    <property type="project" value="UniProtKB-EC"/>
</dbReference>
<evidence type="ECO:0000256" key="2">
    <source>
        <dbReference type="ARBA" id="ARBA00012754"/>
    </source>
</evidence>
<evidence type="ECO:0000313" key="8">
    <source>
        <dbReference type="EMBL" id="KAG0018478.1"/>
    </source>
</evidence>
<dbReference type="Pfam" id="PF17753">
    <property type="entry name" value="Ig_mannosidase"/>
    <property type="match status" value="1"/>
</dbReference>
<organism evidence="8 9">
    <name type="scientific">Entomortierella chlamydospora</name>
    <dbReference type="NCBI Taxonomy" id="101097"/>
    <lineage>
        <taxon>Eukaryota</taxon>
        <taxon>Fungi</taxon>
        <taxon>Fungi incertae sedis</taxon>
        <taxon>Mucoromycota</taxon>
        <taxon>Mortierellomycotina</taxon>
        <taxon>Mortierellomycetes</taxon>
        <taxon>Mortierellales</taxon>
        <taxon>Mortierellaceae</taxon>
        <taxon>Entomortierella</taxon>
    </lineage>
</organism>
<proteinExistence type="predicted"/>
<dbReference type="Gene3D" id="2.60.40.10">
    <property type="entry name" value="Immunoglobulins"/>
    <property type="match status" value="1"/>
</dbReference>
<dbReference type="InterPro" id="IPR054593">
    <property type="entry name" value="Beta-mannosidase-like_N2"/>
</dbReference>
<evidence type="ECO:0000256" key="5">
    <source>
        <dbReference type="ARBA" id="ARBA00023295"/>
    </source>
</evidence>
<keyword evidence="4" id="KW-0325">Glycoprotein</keyword>
<keyword evidence="9" id="KW-1185">Reference proteome</keyword>
<evidence type="ECO:0000256" key="1">
    <source>
        <dbReference type="ARBA" id="ARBA00000829"/>
    </source>
</evidence>
<dbReference type="InterPro" id="IPR036156">
    <property type="entry name" value="Beta-gal/glucu_dom_sf"/>
</dbReference>
<dbReference type="EC" id="3.2.1.25" evidence="2"/>
<evidence type="ECO:0000313" key="9">
    <source>
        <dbReference type="Proteomes" id="UP000703661"/>
    </source>
</evidence>
<dbReference type="Gene3D" id="3.20.20.80">
    <property type="entry name" value="Glycosidases"/>
    <property type="match status" value="2"/>
</dbReference>
<dbReference type="SUPFAM" id="SSF51445">
    <property type="entry name" value="(Trans)glycosidases"/>
    <property type="match status" value="1"/>
</dbReference>
<evidence type="ECO:0000259" key="6">
    <source>
        <dbReference type="Pfam" id="PF17753"/>
    </source>
</evidence>
<dbReference type="Gene3D" id="2.60.120.260">
    <property type="entry name" value="Galactose-binding domain-like"/>
    <property type="match status" value="1"/>
</dbReference>
<feature type="domain" description="Beta-mannosidase-like galactose-binding" evidence="7">
    <location>
        <begin position="38"/>
        <end position="109"/>
    </location>
</feature>
<feature type="domain" description="Beta-mannosidase Ig-fold" evidence="6">
    <location>
        <begin position="629"/>
        <end position="665"/>
    </location>
</feature>
<dbReference type="Pfam" id="PF22666">
    <property type="entry name" value="Glyco_hydro_2_N2"/>
    <property type="match status" value="1"/>
</dbReference>
<dbReference type="InterPro" id="IPR013783">
    <property type="entry name" value="Ig-like_fold"/>
</dbReference>
<reference evidence="8" key="1">
    <citation type="journal article" date="2020" name="Fungal Divers.">
        <title>Resolving the Mortierellaceae phylogeny through synthesis of multi-gene phylogenetics and phylogenomics.</title>
        <authorList>
            <person name="Vandepol N."/>
            <person name="Liber J."/>
            <person name="Desiro A."/>
            <person name="Na H."/>
            <person name="Kennedy M."/>
            <person name="Barry K."/>
            <person name="Grigoriev I.V."/>
            <person name="Miller A.N."/>
            <person name="O'Donnell K."/>
            <person name="Stajich J.E."/>
            <person name="Bonito G."/>
        </authorList>
    </citation>
    <scope>NUCLEOTIDE SEQUENCE</scope>
    <source>
        <strain evidence="8">NRRL 2769</strain>
    </source>
</reference>
<name>A0A9P6MZC9_9FUNG</name>
<dbReference type="AlphaFoldDB" id="A0A9P6MZC9"/>
<dbReference type="PANTHER" id="PTHR43730">
    <property type="entry name" value="BETA-MANNOSIDASE"/>
    <property type="match status" value="1"/>
</dbReference>
<evidence type="ECO:0000259" key="7">
    <source>
        <dbReference type="Pfam" id="PF22666"/>
    </source>
</evidence>
<comment type="caution">
    <text evidence="8">The sequence shown here is derived from an EMBL/GenBank/DDBJ whole genome shotgun (WGS) entry which is preliminary data.</text>
</comment>
<protein>
    <recommendedName>
        <fullName evidence="2">beta-mannosidase</fullName>
        <ecNumber evidence="2">3.2.1.25</ecNumber>
    </recommendedName>
</protein>